<organism evidence="1 2">
    <name type="scientific">Ligilactobacillus faecis</name>
    <dbReference type="NCBI Taxonomy" id="762833"/>
    <lineage>
        <taxon>Bacteria</taxon>
        <taxon>Bacillati</taxon>
        <taxon>Bacillota</taxon>
        <taxon>Bacilli</taxon>
        <taxon>Lactobacillales</taxon>
        <taxon>Lactobacillaceae</taxon>
        <taxon>Ligilactobacillus</taxon>
    </lineage>
</organism>
<protein>
    <recommendedName>
        <fullName evidence="3">Bacteriocin immunity protein</fullName>
    </recommendedName>
</protein>
<evidence type="ECO:0000313" key="2">
    <source>
        <dbReference type="Proteomes" id="UP001565236"/>
    </source>
</evidence>
<reference evidence="1 2" key="1">
    <citation type="submission" date="2024-03" db="EMBL/GenBank/DDBJ databases">
        <title>Mouse gut bacterial collection (mGBC) of GemPharmatech.</title>
        <authorList>
            <person name="He Y."/>
            <person name="Dong L."/>
            <person name="Wu D."/>
            <person name="Gao X."/>
            <person name="Lin Z."/>
        </authorList>
    </citation>
    <scope>NUCLEOTIDE SEQUENCE [LARGE SCALE GENOMIC DNA]</scope>
    <source>
        <strain evidence="1 2">15-30</strain>
    </source>
</reference>
<proteinExistence type="predicted"/>
<dbReference type="RefSeq" id="WP_280607000.1">
    <property type="nucleotide sequence ID" value="NZ_CP123639.1"/>
</dbReference>
<dbReference type="Proteomes" id="UP001565236">
    <property type="component" value="Unassembled WGS sequence"/>
</dbReference>
<keyword evidence="2" id="KW-1185">Reference proteome</keyword>
<dbReference type="EMBL" id="JBCLUF010000038">
    <property type="protein sequence ID" value="MEY8662998.1"/>
    <property type="molecule type" value="Genomic_DNA"/>
</dbReference>
<evidence type="ECO:0008006" key="3">
    <source>
        <dbReference type="Google" id="ProtNLM"/>
    </source>
</evidence>
<sequence>MQKTKTEILAFLAELRLALASDGANYSLNIIDIAVTKIKQGQPLRTELRVIQQNLATMQLGEKVVFSKKTKALLKQLAELANSGSLFEKMNDLMTTNTWPGN</sequence>
<accession>A0ABV4DT09</accession>
<evidence type="ECO:0000313" key="1">
    <source>
        <dbReference type="EMBL" id="MEY8662998.1"/>
    </source>
</evidence>
<dbReference type="Gene3D" id="1.20.1440.140">
    <property type="match status" value="1"/>
</dbReference>
<dbReference type="InterPro" id="IPR053739">
    <property type="entry name" value="Bact_Immunity_Domain_sf"/>
</dbReference>
<comment type="caution">
    <text evidence="1">The sequence shown here is derived from an EMBL/GenBank/DDBJ whole genome shotgun (WGS) entry which is preliminary data.</text>
</comment>
<gene>
    <name evidence="1" type="ORF">AALT52_08860</name>
</gene>
<name>A0ABV4DT09_9LACO</name>